<comment type="caution">
    <text evidence="3">The sequence shown here is derived from an EMBL/GenBank/DDBJ whole genome shotgun (WGS) entry which is preliminary data.</text>
</comment>
<keyword evidence="4" id="KW-1185">Reference proteome</keyword>
<proteinExistence type="predicted"/>
<feature type="transmembrane region" description="Helical" evidence="2">
    <location>
        <begin position="73"/>
        <end position="93"/>
    </location>
</feature>
<keyword evidence="2" id="KW-0812">Transmembrane</keyword>
<accession>A0ABN9PRM5</accession>
<feature type="non-terminal residue" evidence="3">
    <location>
        <position position="1"/>
    </location>
</feature>
<gene>
    <name evidence="3" type="ORF">PCOR1329_LOCUS5349</name>
</gene>
<feature type="compositionally biased region" description="Basic and acidic residues" evidence="1">
    <location>
        <begin position="57"/>
        <end position="66"/>
    </location>
</feature>
<reference evidence="3" key="1">
    <citation type="submission" date="2023-10" db="EMBL/GenBank/DDBJ databases">
        <authorList>
            <person name="Chen Y."/>
            <person name="Shah S."/>
            <person name="Dougan E. K."/>
            <person name="Thang M."/>
            <person name="Chan C."/>
        </authorList>
    </citation>
    <scope>NUCLEOTIDE SEQUENCE [LARGE SCALE GENOMIC DNA]</scope>
</reference>
<dbReference type="Proteomes" id="UP001189429">
    <property type="component" value="Unassembled WGS sequence"/>
</dbReference>
<evidence type="ECO:0000256" key="2">
    <source>
        <dbReference type="SAM" id="Phobius"/>
    </source>
</evidence>
<name>A0ABN9PRM5_9DINO</name>
<organism evidence="3 4">
    <name type="scientific">Prorocentrum cordatum</name>
    <dbReference type="NCBI Taxonomy" id="2364126"/>
    <lineage>
        <taxon>Eukaryota</taxon>
        <taxon>Sar</taxon>
        <taxon>Alveolata</taxon>
        <taxon>Dinophyceae</taxon>
        <taxon>Prorocentrales</taxon>
        <taxon>Prorocentraceae</taxon>
        <taxon>Prorocentrum</taxon>
    </lineage>
</organism>
<sequence length="245" mass="24219">GTRASQGRSPGAAAEAPPQPAQAPRGDDPEAGEPGDERGGGLPALERSGSARALMESPRRSGDVPPRRCRLGAAGWAAAGAAAALAGVALLAAPLAGRAPRGPAAGAAEAARRRPAAESAAAPAEAAAASCPGADPEVACRCLLACEAFRPAALAPERCAEEARADPTERVSMIRALVDASTEHGASDVCGSMQCVLACAVELGCVREVRAGCERIADRLRGSYGCALQCGGGPAGSQANSSLHA</sequence>
<evidence type="ECO:0000313" key="3">
    <source>
        <dbReference type="EMBL" id="CAK0795796.1"/>
    </source>
</evidence>
<evidence type="ECO:0000313" key="4">
    <source>
        <dbReference type="Proteomes" id="UP001189429"/>
    </source>
</evidence>
<feature type="region of interest" description="Disordered" evidence="1">
    <location>
        <begin position="1"/>
        <end position="67"/>
    </location>
</feature>
<keyword evidence="2" id="KW-1133">Transmembrane helix</keyword>
<keyword evidence="2" id="KW-0472">Membrane</keyword>
<evidence type="ECO:0000256" key="1">
    <source>
        <dbReference type="SAM" id="MobiDB-lite"/>
    </source>
</evidence>
<protein>
    <submittedName>
        <fullName evidence="3">Uncharacterized protein</fullName>
    </submittedName>
</protein>
<dbReference type="EMBL" id="CAUYUJ010001409">
    <property type="protein sequence ID" value="CAK0795796.1"/>
    <property type="molecule type" value="Genomic_DNA"/>
</dbReference>